<dbReference type="InterPro" id="IPR008918">
    <property type="entry name" value="HhH2"/>
</dbReference>
<dbReference type="GO" id="GO:0017108">
    <property type="term" value="F:5'-flap endonuclease activity"/>
    <property type="evidence" value="ECO:0007669"/>
    <property type="project" value="TreeGrafter"/>
</dbReference>
<keyword evidence="18" id="KW-1185">Reference proteome</keyword>
<evidence type="ECO:0000313" key="18">
    <source>
        <dbReference type="Proteomes" id="UP000603453"/>
    </source>
</evidence>
<keyword evidence="6" id="KW-0255">Endonuclease</keyword>
<dbReference type="InterPro" id="IPR036279">
    <property type="entry name" value="5-3_exonuclease_C_sf"/>
</dbReference>
<dbReference type="PRINTS" id="PR00853">
    <property type="entry name" value="XPGRADSUPER"/>
</dbReference>
<protein>
    <recommendedName>
        <fullName evidence="19">PIN domain-like protein</fullName>
    </recommendedName>
</protein>
<evidence type="ECO:0000256" key="13">
    <source>
        <dbReference type="ARBA" id="ARBA00023242"/>
    </source>
</evidence>
<dbReference type="GO" id="GO:0003677">
    <property type="term" value="F:DNA binding"/>
    <property type="evidence" value="ECO:0007669"/>
    <property type="project" value="InterPro"/>
</dbReference>
<evidence type="ECO:0000313" key="17">
    <source>
        <dbReference type="EMBL" id="KAG2209739.1"/>
    </source>
</evidence>
<evidence type="ECO:0000259" key="16">
    <source>
        <dbReference type="SMART" id="SM00485"/>
    </source>
</evidence>
<evidence type="ECO:0000256" key="10">
    <source>
        <dbReference type="ARBA" id="ARBA00022842"/>
    </source>
</evidence>
<keyword evidence="13" id="KW-0539">Nucleus</keyword>
<evidence type="ECO:0000256" key="1">
    <source>
        <dbReference type="ARBA" id="ARBA00001946"/>
    </source>
</evidence>
<dbReference type="CDD" id="cd09907">
    <property type="entry name" value="H3TH_FEN1-Euk"/>
    <property type="match status" value="1"/>
</dbReference>
<accession>A0A8H7VCT0</accession>
<dbReference type="SMART" id="SM00279">
    <property type="entry name" value="HhH2"/>
    <property type="match status" value="1"/>
</dbReference>
<evidence type="ECO:0000256" key="3">
    <source>
        <dbReference type="ARBA" id="ARBA00022705"/>
    </source>
</evidence>
<dbReference type="GO" id="GO:0004527">
    <property type="term" value="F:exonuclease activity"/>
    <property type="evidence" value="ECO:0007669"/>
    <property type="project" value="UniProtKB-KW"/>
</dbReference>
<evidence type="ECO:0000256" key="14">
    <source>
        <dbReference type="ARBA" id="ARBA00034726"/>
    </source>
</evidence>
<dbReference type="SMART" id="SM00484">
    <property type="entry name" value="XPGI"/>
    <property type="match status" value="1"/>
</dbReference>
<keyword evidence="2" id="KW-0597">Phosphoprotein</keyword>
<dbReference type="Gene3D" id="1.10.150.20">
    <property type="entry name" value="5' to 3' exonuclease, C-terminal subdomain"/>
    <property type="match status" value="1"/>
</dbReference>
<proteinExistence type="inferred from homology"/>
<evidence type="ECO:0000256" key="5">
    <source>
        <dbReference type="ARBA" id="ARBA00022723"/>
    </source>
</evidence>
<evidence type="ECO:0000256" key="2">
    <source>
        <dbReference type="ARBA" id="ARBA00022553"/>
    </source>
</evidence>
<keyword evidence="8" id="KW-0378">Hydrolase</keyword>
<feature type="domain" description="XPG N-terminal" evidence="16">
    <location>
        <begin position="1"/>
        <end position="99"/>
    </location>
</feature>
<dbReference type="GO" id="GO:0006281">
    <property type="term" value="P:DNA repair"/>
    <property type="evidence" value="ECO:0007669"/>
    <property type="project" value="UniProtKB-KW"/>
</dbReference>
<dbReference type="SUPFAM" id="SSF47807">
    <property type="entry name" value="5' to 3' exonuclease, C-terminal subdomain"/>
    <property type="match status" value="1"/>
</dbReference>
<keyword evidence="11" id="KW-0496">Mitochondrion</keyword>
<keyword evidence="7" id="KW-0227">DNA damage</keyword>
<evidence type="ECO:0000256" key="6">
    <source>
        <dbReference type="ARBA" id="ARBA00022759"/>
    </source>
</evidence>
<dbReference type="GO" id="GO:0046872">
    <property type="term" value="F:metal ion binding"/>
    <property type="evidence" value="ECO:0007669"/>
    <property type="project" value="UniProtKB-KW"/>
</dbReference>
<dbReference type="OrthoDB" id="31113at2759"/>
<dbReference type="PANTHER" id="PTHR11081">
    <property type="entry name" value="FLAP ENDONUCLEASE FAMILY MEMBER"/>
    <property type="match status" value="1"/>
</dbReference>
<dbReference type="FunFam" id="1.10.150.20:FF:000009">
    <property type="entry name" value="Flap endonuclease 1"/>
    <property type="match status" value="1"/>
</dbReference>
<dbReference type="PANTHER" id="PTHR11081:SF9">
    <property type="entry name" value="FLAP ENDONUCLEASE 1"/>
    <property type="match status" value="1"/>
</dbReference>
<keyword evidence="4" id="KW-0540">Nuclease</keyword>
<sequence>MGVQGLTNILVRYAPSAVREIRANTLSKQTIAFDASCHLNKFIYGEDKGVPHRHIHGFYQLARFCQLNHITPIFVFDGPGRLPAKHLETEKRARSRRKVKHSLLFEQNQSTRLDAWSQLTTALAENSGACYPTIQPDIESKMTVMAKELRQALSNSTDSEKYTRTVRELAIREDGLVTDMMLHRIKEAQSCLKTLQRDNLAMTHSLEKRSFQITQTIRTECQDFLKALGFVCFSTNDHEAEAMCANLSKQGRTTATVSEDLDTLVFGDAPILRHFFSKARPILQMDPIVARKELGLSRASFVDLCILCGTDFSGTIRGIGPHRAVEWIKKYGSIERILEHLDSTTYEASPTFNYQLARDVFHHLPLIPSHDDAYVGKRQNEALVDDLLKFYEIDPVDVEIKLRSSHLTQNIIHASQWGINPFSPNPISNDLFRFN</sequence>
<dbReference type="InterPro" id="IPR029060">
    <property type="entry name" value="PIN-like_dom_sf"/>
</dbReference>
<dbReference type="Proteomes" id="UP000603453">
    <property type="component" value="Unassembled WGS sequence"/>
</dbReference>
<dbReference type="EMBL" id="JAEPRD010000014">
    <property type="protein sequence ID" value="KAG2209739.1"/>
    <property type="molecule type" value="Genomic_DNA"/>
</dbReference>
<comment type="cofactor">
    <cofactor evidence="1">
        <name>Mg(2+)</name>
        <dbReference type="ChEBI" id="CHEBI:18420"/>
    </cofactor>
</comment>
<organism evidence="17 18">
    <name type="scientific">Mucor saturninus</name>
    <dbReference type="NCBI Taxonomy" id="64648"/>
    <lineage>
        <taxon>Eukaryota</taxon>
        <taxon>Fungi</taxon>
        <taxon>Fungi incertae sedis</taxon>
        <taxon>Mucoromycota</taxon>
        <taxon>Mucoromycotina</taxon>
        <taxon>Mucoromycetes</taxon>
        <taxon>Mucorales</taxon>
        <taxon>Mucorineae</taxon>
        <taxon>Mucoraceae</taxon>
        <taxon>Mucor</taxon>
    </lineage>
</organism>
<dbReference type="Pfam" id="PF00867">
    <property type="entry name" value="XPG_I"/>
    <property type="match status" value="1"/>
</dbReference>
<dbReference type="SUPFAM" id="SSF88723">
    <property type="entry name" value="PIN domain-like"/>
    <property type="match status" value="1"/>
</dbReference>
<keyword evidence="3" id="KW-0235">DNA replication</keyword>
<dbReference type="AlphaFoldDB" id="A0A8H7VCT0"/>
<evidence type="ECO:0000256" key="8">
    <source>
        <dbReference type="ARBA" id="ARBA00022801"/>
    </source>
</evidence>
<evidence type="ECO:0000259" key="15">
    <source>
        <dbReference type="SMART" id="SM00484"/>
    </source>
</evidence>
<gene>
    <name evidence="17" type="ORF">INT47_001887</name>
</gene>
<evidence type="ECO:0000256" key="7">
    <source>
        <dbReference type="ARBA" id="ARBA00022763"/>
    </source>
</evidence>
<evidence type="ECO:0000256" key="11">
    <source>
        <dbReference type="ARBA" id="ARBA00023128"/>
    </source>
</evidence>
<comment type="caution">
    <text evidence="17">The sequence shown here is derived from an EMBL/GenBank/DDBJ whole genome shotgun (WGS) entry which is preliminary data.</text>
</comment>
<dbReference type="Gene3D" id="3.40.50.1010">
    <property type="entry name" value="5'-nuclease"/>
    <property type="match status" value="1"/>
</dbReference>
<evidence type="ECO:0000256" key="9">
    <source>
        <dbReference type="ARBA" id="ARBA00022839"/>
    </source>
</evidence>
<dbReference type="InterPro" id="IPR006085">
    <property type="entry name" value="XPG_DNA_repair_N"/>
</dbReference>
<dbReference type="GO" id="GO:0006260">
    <property type="term" value="P:DNA replication"/>
    <property type="evidence" value="ECO:0007669"/>
    <property type="project" value="UniProtKB-KW"/>
</dbReference>
<feature type="domain" description="XPG-I" evidence="15">
    <location>
        <begin position="226"/>
        <end position="296"/>
    </location>
</feature>
<reference evidence="17" key="1">
    <citation type="submission" date="2020-12" db="EMBL/GenBank/DDBJ databases">
        <title>Metabolic potential, ecology and presence of endohyphal bacteria is reflected in genomic diversity of Mucoromycotina.</title>
        <authorList>
            <person name="Muszewska A."/>
            <person name="Okrasinska A."/>
            <person name="Steczkiewicz K."/>
            <person name="Drgas O."/>
            <person name="Orlowska M."/>
            <person name="Perlinska-Lenart U."/>
            <person name="Aleksandrzak-Piekarczyk T."/>
            <person name="Szatraj K."/>
            <person name="Zielenkiewicz U."/>
            <person name="Pilsyk S."/>
            <person name="Malc E."/>
            <person name="Mieczkowski P."/>
            <person name="Kruszewska J.S."/>
            <person name="Biernat P."/>
            <person name="Pawlowska J."/>
        </authorList>
    </citation>
    <scope>NUCLEOTIDE SEQUENCE</scope>
    <source>
        <strain evidence="17">WA0000017839</strain>
    </source>
</reference>
<dbReference type="Pfam" id="PF00752">
    <property type="entry name" value="XPG_N"/>
    <property type="match status" value="1"/>
</dbReference>
<dbReference type="InterPro" id="IPR006086">
    <property type="entry name" value="XPG-I_dom"/>
</dbReference>
<evidence type="ECO:0000256" key="12">
    <source>
        <dbReference type="ARBA" id="ARBA00023204"/>
    </source>
</evidence>
<evidence type="ECO:0000256" key="4">
    <source>
        <dbReference type="ARBA" id="ARBA00022722"/>
    </source>
</evidence>
<name>A0A8H7VCT0_9FUNG</name>
<keyword evidence="10" id="KW-0460">Magnesium</keyword>
<evidence type="ECO:0008006" key="19">
    <source>
        <dbReference type="Google" id="ProtNLM"/>
    </source>
</evidence>
<keyword evidence="5" id="KW-0479">Metal-binding</keyword>
<keyword evidence="12" id="KW-0234">DNA repair</keyword>
<dbReference type="SMART" id="SM00485">
    <property type="entry name" value="XPGN"/>
    <property type="match status" value="1"/>
</dbReference>
<dbReference type="InterPro" id="IPR006084">
    <property type="entry name" value="XPG/Rad2"/>
</dbReference>
<comment type="similarity">
    <text evidence="14">Belongs to the XPG/RAD2 endonuclease family. FEN1 subfamily.</text>
</comment>
<keyword evidence="9" id="KW-0269">Exonuclease</keyword>